<dbReference type="PRINTS" id="PR00368">
    <property type="entry name" value="FADPNR"/>
</dbReference>
<organism evidence="9 10">
    <name type="scientific">Kitasatospora aureofaciens</name>
    <name type="common">Streptomyces aureofaciens</name>
    <dbReference type="NCBI Taxonomy" id="1894"/>
    <lineage>
        <taxon>Bacteria</taxon>
        <taxon>Bacillati</taxon>
        <taxon>Actinomycetota</taxon>
        <taxon>Actinomycetes</taxon>
        <taxon>Kitasatosporales</taxon>
        <taxon>Streptomycetaceae</taxon>
        <taxon>Kitasatospora</taxon>
    </lineage>
</organism>
<keyword evidence="5" id="KW-0520">NAD</keyword>
<dbReference type="AlphaFoldDB" id="A0A8H9LJ85"/>
<dbReference type="InterPro" id="IPR045024">
    <property type="entry name" value="NDH-2"/>
</dbReference>
<dbReference type="RefSeq" id="WP_078938716.1">
    <property type="nucleotide sequence ID" value="NZ_CP020567.1"/>
</dbReference>
<keyword evidence="2" id="KW-0285">Flavoprotein</keyword>
<keyword evidence="7" id="KW-1133">Transmembrane helix</keyword>
<evidence type="ECO:0000256" key="1">
    <source>
        <dbReference type="ARBA" id="ARBA00005272"/>
    </source>
</evidence>
<feature type="transmembrane region" description="Helical" evidence="7">
    <location>
        <begin position="21"/>
        <end position="39"/>
    </location>
</feature>
<dbReference type="PANTHER" id="PTHR43706:SF45">
    <property type="entry name" value="NADH DEHYDROGENASE-LIKE PROTEIN RV1812C"/>
    <property type="match status" value="1"/>
</dbReference>
<dbReference type="KEGG" id="kau:B6264_10030"/>
<dbReference type="InterPro" id="IPR023753">
    <property type="entry name" value="FAD/NAD-binding_dom"/>
</dbReference>
<dbReference type="Proteomes" id="UP000610124">
    <property type="component" value="Unassembled WGS sequence"/>
</dbReference>
<proteinExistence type="inferred from homology"/>
<feature type="region of interest" description="Disordered" evidence="6">
    <location>
        <begin position="459"/>
        <end position="481"/>
    </location>
</feature>
<reference evidence="9" key="2">
    <citation type="submission" date="2020-09" db="EMBL/GenBank/DDBJ databases">
        <authorList>
            <person name="Sun Q."/>
            <person name="Ohkuma M."/>
        </authorList>
    </citation>
    <scope>NUCLEOTIDE SEQUENCE</scope>
    <source>
        <strain evidence="9">JCM 4434</strain>
    </source>
</reference>
<protein>
    <submittedName>
        <fullName evidence="9">NADH dehydrogenase</fullName>
    </submittedName>
</protein>
<comment type="caution">
    <text evidence="9">The sequence shown here is derived from an EMBL/GenBank/DDBJ whole genome shotgun (WGS) entry which is preliminary data.</text>
</comment>
<evidence type="ECO:0000259" key="8">
    <source>
        <dbReference type="Pfam" id="PF07992"/>
    </source>
</evidence>
<evidence type="ECO:0000256" key="6">
    <source>
        <dbReference type="SAM" id="MobiDB-lite"/>
    </source>
</evidence>
<keyword evidence="4" id="KW-0560">Oxidoreductase</keyword>
<comment type="similarity">
    <text evidence="1">Belongs to the NADH dehydrogenase family.</text>
</comment>
<sequence>MGGAPGREAGTKRHIGRRCTIRILIAGGGCAGMATALHLQRGLRERLRRGEVEITVVEPRAYSTYHPLLAEVAAGSIDPRHVVVPLRRVLPDCRVLTARITRIEHAARRVLADAAGPGEPPAPLEVPYDVLVVAPGSVSRTAPVPGLAEHGIGFSTVGDAVHLRNHALEQLDLASATRDPALRQSALTFVFVGAGYAGVGALAELEDMARTAVRGHHNVRAEDLRWVLVEATDRILAEESPELAEHTLRQLRERGVDIRLRTTLESAAGGIAALSDGSRFGVRTLVWTAGVRPSPMLRDTDLPLDTLGRVRCLATLQAVGPDGRALPGVWAAGDGAAVPDPNADGAPCAPNAQHALAQAALLARNIALALDGGPHAPGLVAYRPVPAACSTSLGLHRAVAHTRRGGRLTGRRAWWLHRARHLRRLPSAERRVRVLMDWVLLGVFSREVVSLGTMAHPRSTLEGGFDSGTGRPAGAEPEAPQ</sequence>
<dbReference type="PANTHER" id="PTHR43706">
    <property type="entry name" value="NADH DEHYDROGENASE"/>
    <property type="match status" value="1"/>
</dbReference>
<dbReference type="SUPFAM" id="SSF51905">
    <property type="entry name" value="FAD/NAD(P)-binding domain"/>
    <property type="match status" value="2"/>
</dbReference>
<dbReference type="Gene3D" id="3.50.50.100">
    <property type="match status" value="1"/>
</dbReference>
<evidence type="ECO:0000256" key="4">
    <source>
        <dbReference type="ARBA" id="ARBA00023002"/>
    </source>
</evidence>
<keyword evidence="7" id="KW-0472">Membrane</keyword>
<evidence type="ECO:0000256" key="3">
    <source>
        <dbReference type="ARBA" id="ARBA00022827"/>
    </source>
</evidence>
<feature type="domain" description="FAD/NAD(P)-binding" evidence="8">
    <location>
        <begin position="22"/>
        <end position="353"/>
    </location>
</feature>
<reference evidence="9" key="1">
    <citation type="journal article" date="2014" name="Int. J. Syst. Evol. Microbiol.">
        <title>Complete genome sequence of Corynebacterium casei LMG S-19264T (=DSM 44701T), isolated from a smear-ripened cheese.</title>
        <authorList>
            <consortium name="US DOE Joint Genome Institute (JGI-PGF)"/>
            <person name="Walter F."/>
            <person name="Albersmeier A."/>
            <person name="Kalinowski J."/>
            <person name="Ruckert C."/>
        </authorList>
    </citation>
    <scope>NUCLEOTIDE SEQUENCE</scope>
    <source>
        <strain evidence="9">JCM 4434</strain>
    </source>
</reference>
<evidence type="ECO:0000256" key="7">
    <source>
        <dbReference type="SAM" id="Phobius"/>
    </source>
</evidence>
<dbReference type="EMBL" id="BMUB01000003">
    <property type="protein sequence ID" value="GGU68094.1"/>
    <property type="molecule type" value="Genomic_DNA"/>
</dbReference>
<keyword evidence="7" id="KW-0812">Transmembrane</keyword>
<evidence type="ECO:0000256" key="2">
    <source>
        <dbReference type="ARBA" id="ARBA00022630"/>
    </source>
</evidence>
<accession>A0A8H9LJ85</accession>
<evidence type="ECO:0000313" key="9">
    <source>
        <dbReference type="EMBL" id="GGU68094.1"/>
    </source>
</evidence>
<dbReference type="InterPro" id="IPR036188">
    <property type="entry name" value="FAD/NAD-bd_sf"/>
</dbReference>
<name>A0A8H9LJ85_KITAU</name>
<dbReference type="GO" id="GO:0003954">
    <property type="term" value="F:NADH dehydrogenase activity"/>
    <property type="evidence" value="ECO:0007669"/>
    <property type="project" value="InterPro"/>
</dbReference>
<evidence type="ECO:0000313" key="10">
    <source>
        <dbReference type="Proteomes" id="UP000610124"/>
    </source>
</evidence>
<keyword evidence="3" id="KW-0274">FAD</keyword>
<dbReference type="OrthoDB" id="9781621at2"/>
<evidence type="ECO:0000256" key="5">
    <source>
        <dbReference type="ARBA" id="ARBA00023027"/>
    </source>
</evidence>
<dbReference type="Pfam" id="PF07992">
    <property type="entry name" value="Pyr_redox_2"/>
    <property type="match status" value="1"/>
</dbReference>
<gene>
    <name evidence="9" type="ORF">GCM10010502_19300</name>
</gene>